<evidence type="ECO:0000313" key="2">
    <source>
        <dbReference type="Proteomes" id="UP000887574"/>
    </source>
</evidence>
<name>A0A915CXZ6_9BILA</name>
<reference evidence="3" key="1">
    <citation type="submission" date="2022-11" db="UniProtKB">
        <authorList>
            <consortium name="WormBaseParasite"/>
        </authorList>
    </citation>
    <scope>IDENTIFICATION</scope>
</reference>
<proteinExistence type="predicted"/>
<evidence type="ECO:0000313" key="3">
    <source>
        <dbReference type="WBParaSite" id="jg13338"/>
    </source>
</evidence>
<keyword evidence="2" id="KW-1185">Reference proteome</keyword>
<feature type="compositionally biased region" description="Polar residues" evidence="1">
    <location>
        <begin position="275"/>
        <end position="287"/>
    </location>
</feature>
<feature type="compositionally biased region" description="Low complexity" evidence="1">
    <location>
        <begin position="288"/>
        <end position="299"/>
    </location>
</feature>
<evidence type="ECO:0000256" key="1">
    <source>
        <dbReference type="SAM" id="MobiDB-lite"/>
    </source>
</evidence>
<feature type="compositionally biased region" description="Polar residues" evidence="1">
    <location>
        <begin position="305"/>
        <end position="315"/>
    </location>
</feature>
<accession>A0A915CXZ6</accession>
<dbReference type="Proteomes" id="UP000887574">
    <property type="component" value="Unplaced"/>
</dbReference>
<sequence length="477" mass="54193">MFKERPLCDTRIRNGLLEIKVPLVFFKDSKFRNVVGYSPGFGRVGCFVHNEFDKERIYMIWITYMEFFPSPSFQAIMEKFDVKWVVGEHPNPSMYMQGSETLSLVSSGNLKGMETAKGLIVAIDNENNACQIYCPEFGLCQYPLLNDSQLKLGSFVKFFTLQNFSGKTVPIHVYCVNSIAKGIVLVATKPQIKLSIYKWEFINSEQVISVPGWNLKMKTEEGTSDWWSMRSGSDKPLEVDYNEEEQRFKARSPNVIKVCNAAQPADMVEAKAERQSISPVESSTPIKSLNSSSLNNTSSPETMECSKSTENSTSVQDDEIKTDAVVVYIKESTITLYAIKTKLSNPKFYTDRYRFQTDPKLGEWYHVNLRFKIGDRVFMTKATHLSTPTLQTAICENSLLKLFTSVKITNIANTPQDDPDQIVGYSEELGPIIDNTKSLKRSDMGKMMSIWVLSTSYKNGAHWRIYASGLRPIKKFK</sequence>
<protein>
    <submittedName>
        <fullName evidence="3">Uncharacterized protein</fullName>
    </submittedName>
</protein>
<dbReference type="AlphaFoldDB" id="A0A915CXZ6"/>
<organism evidence="2 3">
    <name type="scientific">Ditylenchus dipsaci</name>
    <dbReference type="NCBI Taxonomy" id="166011"/>
    <lineage>
        <taxon>Eukaryota</taxon>
        <taxon>Metazoa</taxon>
        <taxon>Ecdysozoa</taxon>
        <taxon>Nematoda</taxon>
        <taxon>Chromadorea</taxon>
        <taxon>Rhabditida</taxon>
        <taxon>Tylenchina</taxon>
        <taxon>Tylenchomorpha</taxon>
        <taxon>Sphaerularioidea</taxon>
        <taxon>Anguinidae</taxon>
        <taxon>Anguininae</taxon>
        <taxon>Ditylenchus</taxon>
    </lineage>
</organism>
<dbReference type="WBParaSite" id="jg13338">
    <property type="protein sequence ID" value="jg13338"/>
    <property type="gene ID" value="jg13338"/>
</dbReference>
<feature type="region of interest" description="Disordered" evidence="1">
    <location>
        <begin position="270"/>
        <end position="316"/>
    </location>
</feature>